<gene>
    <name evidence="1" type="ORF">SCLAR_v1c06590</name>
</gene>
<accession>A0A2K8KPD6</accession>
<proteinExistence type="predicted"/>
<protein>
    <submittedName>
        <fullName evidence="1">Uncharacterized protein</fullName>
    </submittedName>
</protein>
<organism evidence="1 2">
    <name type="scientific">Spiroplasma clarkii</name>
    <dbReference type="NCBI Taxonomy" id="2139"/>
    <lineage>
        <taxon>Bacteria</taxon>
        <taxon>Bacillati</taxon>
        <taxon>Mycoplasmatota</taxon>
        <taxon>Mollicutes</taxon>
        <taxon>Entomoplasmatales</taxon>
        <taxon>Spiroplasmataceae</taxon>
        <taxon>Spiroplasma</taxon>
    </lineage>
</organism>
<name>A0A2K8KPD6_9MOLU</name>
<dbReference type="AlphaFoldDB" id="A0A2K8KPD6"/>
<keyword evidence="2" id="KW-1185">Reference proteome</keyword>
<reference evidence="1 2" key="1">
    <citation type="submission" date="2017-11" db="EMBL/GenBank/DDBJ databases">
        <title>Complete genome sequence of Spiroplasma clarkii CN-5 (DSM 19994).</title>
        <authorList>
            <person name="Tsai Y.-M."/>
            <person name="Chang A."/>
            <person name="Lo W.-S."/>
            <person name="Kuo C.-H."/>
        </authorList>
    </citation>
    <scope>NUCLEOTIDE SEQUENCE [LARGE SCALE GENOMIC DNA]</scope>
    <source>
        <strain evidence="1 2">CN-5</strain>
    </source>
</reference>
<dbReference type="RefSeq" id="WP_100254525.1">
    <property type="nucleotide sequence ID" value="NZ_CP024870.1"/>
</dbReference>
<dbReference type="EMBL" id="CP024870">
    <property type="protein sequence ID" value="ATX70976.1"/>
    <property type="molecule type" value="Genomic_DNA"/>
</dbReference>
<sequence>MSVRNTKILREQLNDYKAKVSQTIYNLLMKEFNVYLERTKLGIEMYDYKTLLTEAFCDFYLLSFMIDFAKKSLSEKSFGVINEYLYYAQQKIKNRQIKNVVIITAARVEKTDTQFMDFVNQINRKFKVGVKVRNTNWYYIDFFKDNILHYDSMYRLQSNLSKHFSKFDKNIFTEIANEEVLKLKLDYKILWNDYFSRIILNSFGRFDIMPTNYVKGQTEETQNKVLKSLDPTTLVIYYNNVDVQKNYKTAFLNDIKIFNNLLVHDVPVISVGKYEDLSLINLISQKNFRTLTETAVVFQGDPHNLLEVIEAPTSINTSRSLINNKPLENKKTVQKEKVKKKIKPKVEEKPEVTQQIPINTTNTLNMFWDEIANDSPATENDLMRTTDLDEPEVVETMFKLKNSKTVSTKTVQLNSEVTDLESKTVDFDEVLKRNEAKYNNANSLIDDNLAEQYSKTIDFNKGIDDEEIDNSEDFEINSDENFETKTFSSENNFNNDEKNDTEIVQKINSIFDEVSTKKTKTINFENDNLKETQTITKTLDLDKLDTDTDFENITQTNLFSKQKYSELLLTVLNNDNIEKIDDYVYKLDDYKNVFKKFEHLFIVNTKKIKFSSTDVDDKIINETKFEISQADFKELSEFISKNYSTYEKKLNSGIITKEEFMIYYLVYLKVKLSISKIEYIELVY</sequence>
<evidence type="ECO:0000313" key="2">
    <source>
        <dbReference type="Proteomes" id="UP000231179"/>
    </source>
</evidence>
<dbReference type="Proteomes" id="UP000231179">
    <property type="component" value="Chromosome"/>
</dbReference>
<evidence type="ECO:0000313" key="1">
    <source>
        <dbReference type="EMBL" id="ATX70976.1"/>
    </source>
</evidence>